<reference evidence="2 3" key="1">
    <citation type="submission" date="2020-07" db="EMBL/GenBank/DDBJ databases">
        <title>Sequencing the genomes of 1000 actinobacteria strains.</title>
        <authorList>
            <person name="Klenk H.-P."/>
        </authorList>
    </citation>
    <scope>NUCLEOTIDE SEQUENCE [LARGE SCALE GENOMIC DNA]</scope>
    <source>
        <strain evidence="2 3">DSM 19970</strain>
    </source>
</reference>
<keyword evidence="1" id="KW-0472">Membrane</keyword>
<dbReference type="Proteomes" id="UP000547973">
    <property type="component" value="Unassembled WGS sequence"/>
</dbReference>
<keyword evidence="3" id="KW-1185">Reference proteome</keyword>
<feature type="transmembrane region" description="Helical" evidence="1">
    <location>
        <begin position="23"/>
        <end position="45"/>
    </location>
</feature>
<dbReference type="RefSeq" id="WP_179397940.1">
    <property type="nucleotide sequence ID" value="NZ_JACBZO010000001.1"/>
</dbReference>
<dbReference type="EMBL" id="JACBZO010000001">
    <property type="protein sequence ID" value="NYI41565.1"/>
    <property type="molecule type" value="Genomic_DNA"/>
</dbReference>
<dbReference type="InterPro" id="IPR046550">
    <property type="entry name" value="DUF6704"/>
</dbReference>
<organism evidence="2 3">
    <name type="scientific">Demequina lutea</name>
    <dbReference type="NCBI Taxonomy" id="431489"/>
    <lineage>
        <taxon>Bacteria</taxon>
        <taxon>Bacillati</taxon>
        <taxon>Actinomycetota</taxon>
        <taxon>Actinomycetes</taxon>
        <taxon>Micrococcales</taxon>
        <taxon>Demequinaceae</taxon>
        <taxon>Demequina</taxon>
    </lineage>
</organism>
<evidence type="ECO:0000313" key="3">
    <source>
        <dbReference type="Proteomes" id="UP000547973"/>
    </source>
</evidence>
<gene>
    <name evidence="2" type="ORF">BKA03_001684</name>
</gene>
<keyword evidence="1" id="KW-0812">Transmembrane</keyword>
<protein>
    <submittedName>
        <fullName evidence="2">Uncharacterized protein</fullName>
    </submittedName>
</protein>
<name>A0A7Z0CKB9_9MICO</name>
<comment type="caution">
    <text evidence="2">The sequence shown here is derived from an EMBL/GenBank/DDBJ whole genome shotgun (WGS) entry which is preliminary data.</text>
</comment>
<feature type="transmembrane region" description="Helical" evidence="1">
    <location>
        <begin position="51"/>
        <end position="71"/>
    </location>
</feature>
<dbReference type="AlphaFoldDB" id="A0A7Z0CKB9"/>
<evidence type="ECO:0000256" key="1">
    <source>
        <dbReference type="SAM" id="Phobius"/>
    </source>
</evidence>
<evidence type="ECO:0000313" key="2">
    <source>
        <dbReference type="EMBL" id="NYI41565.1"/>
    </source>
</evidence>
<dbReference type="Pfam" id="PF20447">
    <property type="entry name" value="DUF6704"/>
    <property type="match status" value="1"/>
</dbReference>
<proteinExistence type="predicted"/>
<sequence>MPASKIEPHNLPDVAPKNHGSTLAGWVTNGLIVLGALVAAIGFMIPLFPLVWVGAGVFVVALAVGATLRALGFGQPLK</sequence>
<keyword evidence="1" id="KW-1133">Transmembrane helix</keyword>
<accession>A0A7Z0CKB9</accession>
<dbReference type="NCBIfam" id="NF041681">
    <property type="entry name" value="HGxxPAAW"/>
    <property type="match status" value="1"/>
</dbReference>